<feature type="region of interest" description="Disordered" evidence="1">
    <location>
        <begin position="1"/>
        <end position="24"/>
    </location>
</feature>
<reference evidence="3" key="1">
    <citation type="journal article" date="2019" name="Int. J. Syst. Evol. Microbiol.">
        <title>The Global Catalogue of Microorganisms (GCM) 10K type strain sequencing project: providing services to taxonomists for standard genome sequencing and annotation.</title>
        <authorList>
            <consortium name="The Broad Institute Genomics Platform"/>
            <consortium name="The Broad Institute Genome Sequencing Center for Infectious Disease"/>
            <person name="Wu L."/>
            <person name="Ma J."/>
        </authorList>
    </citation>
    <scope>NUCLEOTIDE SEQUENCE [LARGE SCALE GENOMIC DNA]</scope>
    <source>
        <strain evidence="3">NCAIM B.02333</strain>
    </source>
</reference>
<dbReference type="Proteomes" id="UP001595685">
    <property type="component" value="Unassembled WGS sequence"/>
</dbReference>
<dbReference type="RefSeq" id="WP_340288215.1">
    <property type="nucleotide sequence ID" value="NZ_JBBEOI010000001.1"/>
</dbReference>
<evidence type="ECO:0000256" key="1">
    <source>
        <dbReference type="SAM" id="MobiDB-lite"/>
    </source>
</evidence>
<sequence>MERATSTLMHLEHAMPKHHRPKDRHRCQIPDVVTVGLYAALYLLFVDHRTATLVGKVAELSG</sequence>
<accession>A0ABV7WGE7</accession>
<protein>
    <submittedName>
        <fullName evidence="2">Uncharacterized protein</fullName>
    </submittedName>
</protein>
<dbReference type="EMBL" id="JBHRWW010000006">
    <property type="protein sequence ID" value="MFC3688916.1"/>
    <property type="molecule type" value="Genomic_DNA"/>
</dbReference>
<organism evidence="2 3">
    <name type="scientific">Aquipuribacter hungaricus</name>
    <dbReference type="NCBI Taxonomy" id="545624"/>
    <lineage>
        <taxon>Bacteria</taxon>
        <taxon>Bacillati</taxon>
        <taxon>Actinomycetota</taxon>
        <taxon>Actinomycetes</taxon>
        <taxon>Micrococcales</taxon>
        <taxon>Intrasporangiaceae</taxon>
        <taxon>Aquipuribacter</taxon>
    </lineage>
</organism>
<name>A0ABV7WGE7_9MICO</name>
<evidence type="ECO:0000313" key="3">
    <source>
        <dbReference type="Proteomes" id="UP001595685"/>
    </source>
</evidence>
<gene>
    <name evidence="2" type="ORF">ACFOLH_11235</name>
</gene>
<keyword evidence="3" id="KW-1185">Reference proteome</keyword>
<evidence type="ECO:0000313" key="2">
    <source>
        <dbReference type="EMBL" id="MFC3688916.1"/>
    </source>
</evidence>
<comment type="caution">
    <text evidence="2">The sequence shown here is derived from an EMBL/GenBank/DDBJ whole genome shotgun (WGS) entry which is preliminary data.</text>
</comment>
<proteinExistence type="predicted"/>